<dbReference type="InterPro" id="IPR051279">
    <property type="entry name" value="PP1-Reg/Actin-Interact_Protein"/>
</dbReference>
<dbReference type="EMBL" id="JAWQEG010000076">
    <property type="protein sequence ID" value="KAK3894962.1"/>
    <property type="molecule type" value="Genomic_DNA"/>
</dbReference>
<proteinExistence type="predicted"/>
<evidence type="ECO:0000313" key="5">
    <source>
        <dbReference type="Proteomes" id="UP001286313"/>
    </source>
</evidence>
<comment type="caution">
    <text evidence="4">The sequence shown here is derived from an EMBL/GenBank/DDBJ whole genome shotgun (WGS) entry which is preliminary data.</text>
</comment>
<evidence type="ECO:0000256" key="1">
    <source>
        <dbReference type="ARBA" id="ARBA00022614"/>
    </source>
</evidence>
<feature type="region of interest" description="Disordered" evidence="3">
    <location>
        <begin position="138"/>
        <end position="190"/>
    </location>
</feature>
<keyword evidence="5" id="KW-1185">Reference proteome</keyword>
<name>A0AAE1GN24_PETCI</name>
<accession>A0AAE1GN24</accession>
<dbReference type="SUPFAM" id="SSF52047">
    <property type="entry name" value="RNI-like"/>
    <property type="match status" value="1"/>
</dbReference>
<protein>
    <submittedName>
        <fullName evidence="4">Uncharacterized protein</fullName>
    </submittedName>
</protein>
<feature type="compositionally biased region" description="Low complexity" evidence="3">
    <location>
        <begin position="171"/>
        <end position="188"/>
    </location>
</feature>
<dbReference type="Proteomes" id="UP001286313">
    <property type="component" value="Unassembled WGS sequence"/>
</dbReference>
<feature type="region of interest" description="Disordered" evidence="3">
    <location>
        <begin position="221"/>
        <end position="240"/>
    </location>
</feature>
<evidence type="ECO:0000256" key="3">
    <source>
        <dbReference type="SAM" id="MobiDB-lite"/>
    </source>
</evidence>
<dbReference type="InterPro" id="IPR032675">
    <property type="entry name" value="LRR_dom_sf"/>
</dbReference>
<dbReference type="Gene3D" id="3.80.10.10">
    <property type="entry name" value="Ribonuclease Inhibitor"/>
    <property type="match status" value="2"/>
</dbReference>
<dbReference type="PANTHER" id="PTHR24112">
    <property type="entry name" value="LEUCINE-RICH REPEAT, ISOFORM F-RELATED"/>
    <property type="match status" value="1"/>
</dbReference>
<organism evidence="4 5">
    <name type="scientific">Petrolisthes cinctipes</name>
    <name type="common">Flat porcelain crab</name>
    <dbReference type="NCBI Taxonomy" id="88211"/>
    <lineage>
        <taxon>Eukaryota</taxon>
        <taxon>Metazoa</taxon>
        <taxon>Ecdysozoa</taxon>
        <taxon>Arthropoda</taxon>
        <taxon>Crustacea</taxon>
        <taxon>Multicrustacea</taxon>
        <taxon>Malacostraca</taxon>
        <taxon>Eumalacostraca</taxon>
        <taxon>Eucarida</taxon>
        <taxon>Decapoda</taxon>
        <taxon>Pleocyemata</taxon>
        <taxon>Anomura</taxon>
        <taxon>Galatheoidea</taxon>
        <taxon>Porcellanidae</taxon>
        <taxon>Petrolisthes</taxon>
    </lineage>
</organism>
<keyword evidence="1" id="KW-0433">Leucine-rich repeat</keyword>
<keyword evidence="2" id="KW-0677">Repeat</keyword>
<dbReference type="AlphaFoldDB" id="A0AAE1GN24"/>
<gene>
    <name evidence="4" type="ORF">Pcinc_001299</name>
</gene>
<reference evidence="4" key="1">
    <citation type="submission" date="2023-10" db="EMBL/GenBank/DDBJ databases">
        <title>Genome assemblies of two species of porcelain crab, Petrolisthes cinctipes and Petrolisthes manimaculis (Anomura: Porcellanidae).</title>
        <authorList>
            <person name="Angst P."/>
        </authorList>
    </citation>
    <scope>NUCLEOTIDE SEQUENCE</scope>
    <source>
        <strain evidence="4">PB745_01</strain>
        <tissue evidence="4">Gill</tissue>
    </source>
</reference>
<dbReference type="PANTHER" id="PTHR24112:SF9">
    <property type="entry name" value="PROTEIN PHOSPHATASE 1 REGULATORY SUBUNIT 37"/>
    <property type="match status" value="1"/>
</dbReference>
<evidence type="ECO:0000313" key="4">
    <source>
        <dbReference type="EMBL" id="KAK3894962.1"/>
    </source>
</evidence>
<sequence length="690" mass="75465">MSFNESVKSVKLTCVVGGDFGRSEVTRLVSYVRAVLTKRRLESFEIQVTSVVEEATAAVLSPVVEMICDTLPDLAPALNKLVLALELDADQVVQLCGVLEMAPHVRVLHLPHLACGLAGLRAVAQLVERNPLVSLNLAGSLSSGTPVDERATGTGASTPSPTHEDAPTPPSQLSSTQQSQTPSSGPLSFWSFTDAQGNTRSVFNSLPRSFYQSLPRRGRLHSISADKRNSDSTLLQKTSFPPPTCTPSVHANGFHEIFSAFRNPSSRVCHLNINKCTLGAEDLVCLGETVRFTRCLSSLRMEGLSRMAELIPILIALQENTSLQLLDLTSPHILLGDAALQVTLASLAKNRSLRFLVLNGWTIQVESERSLRELIQFLTVTELQHIDLGGCRVLVTVHEGCLARLSRQDDLLAALQEGVPPLNNNTLAFLNLDGFEVTINNKVVLRGPQLLFLLRHFPNPPLLSLTLSYSPLLYFQVTINNKVVLRGPQLLFLLRHFPKLVDASLASNLGADVIDDATTHRLFALLSSAFPFLRRLTLGGWVFSLDNCEKVMRSAGKQLRGSQLREVYLSGVEVRGSSGTPGLEHLLLQALTSSLHHLTLLSLAGMNLTPPQALAFAKTMRDKLATSVLELETRGLSYATVKALRQTLTDGGRFESEFLGGSYKLRKIDRREKLIGKWACISTLDRLSEL</sequence>
<evidence type="ECO:0000256" key="2">
    <source>
        <dbReference type="ARBA" id="ARBA00022737"/>
    </source>
</evidence>